<name>A0A077WIX6_9FUNG</name>
<dbReference type="SUPFAM" id="SSF103657">
    <property type="entry name" value="BAR/IMD domain-like"/>
    <property type="match status" value="1"/>
</dbReference>
<feature type="region of interest" description="Disordered" evidence="3">
    <location>
        <begin position="548"/>
        <end position="636"/>
    </location>
</feature>
<dbReference type="Gene3D" id="2.30.29.30">
    <property type="entry name" value="Pleckstrin-homology domain (PH domain)/Phosphotyrosine-binding domain (PTB)"/>
    <property type="match status" value="1"/>
</dbReference>
<evidence type="ECO:0000259" key="4">
    <source>
        <dbReference type="SMART" id="SM00233"/>
    </source>
</evidence>
<proteinExistence type="predicted"/>
<dbReference type="InterPro" id="IPR046868">
    <property type="entry name" value="BAR_4"/>
</dbReference>
<dbReference type="SMART" id="SM00233">
    <property type="entry name" value="PH"/>
    <property type="match status" value="1"/>
</dbReference>
<dbReference type="EMBL" id="LK023324">
    <property type="protein sequence ID" value="CDS07305.1"/>
    <property type="molecule type" value="Genomic_DNA"/>
</dbReference>
<accession>A0A077WIX6</accession>
<evidence type="ECO:0000256" key="1">
    <source>
        <dbReference type="ARBA" id="ARBA00022553"/>
    </source>
</evidence>
<sequence>MIKSWHFRNNTIQPSSPSTTPSTFKHLIPSISLLNFPISTATTTTTSTNTNKPDDSIDDDSQSSSSPPPPLFDCNDGDHDNDANSECPRAIRPVQILTERLEGWQLLVKQLYDYFGQLAATESQVAKAYERMNNFRQHDDSKDQSTFLGSHLTCMHGIRQICMAWETHHVDTAKGHAMLSNYLEMHVIPTLATMKRELKSMIRSVHTDDRLKLSTLAKMRREAKRRLLRLERQLAFFEQYPQHGHAKQDPWLVNAGNRGTTHAQEVMITEQQFIQDFRQLCQDIYNVRQQTALGIDPGYEKMIQAVENVATDDDWNDFCEHHKQDLISEKARFLHPDQLEYPNHTHPLVQPVFAARMERNSNFLHRWHEYIYVLTPGKRATAKSIPFTYIHTQAGFLHEYKSSRSYPNKPDASIFVPHYNVSTLSTNLHHNLIFQLQAQERHHLQEYMPTSSSSASTTSSSLSFTSVLSEPSNRRNRSMSSKTLTFRAKSASDMQAWLEHLTELSYRYRPSVSYSAPPFSQPSNATNPEVLITSPTMTVVDSKHQIVNPTSQGESSTVLTSEKESQQDSTPSSIIAPMIVPQDTNTIPSSNDDTKSSSSSPIISSSLTDKEHASPIISSPLSGCLRSESSSSTKDRPFMLMGVCLPEDMQS</sequence>
<evidence type="ECO:0000256" key="2">
    <source>
        <dbReference type="SAM" id="Coils"/>
    </source>
</evidence>
<feature type="domain" description="PH" evidence="4">
    <location>
        <begin position="351"/>
        <end position="508"/>
    </location>
</feature>
<feature type="region of interest" description="Disordered" evidence="3">
    <location>
        <begin position="43"/>
        <end position="86"/>
    </location>
</feature>
<dbReference type="InterPro" id="IPR027267">
    <property type="entry name" value="AH/BAR_dom_sf"/>
</dbReference>
<dbReference type="Gene3D" id="1.20.1270.60">
    <property type="entry name" value="Arfaptin homology (AH) domain/BAR domain"/>
    <property type="match status" value="1"/>
</dbReference>
<protein>
    <recommendedName>
        <fullName evidence="4">PH domain-containing protein</fullName>
    </recommendedName>
</protein>
<dbReference type="InterPro" id="IPR001849">
    <property type="entry name" value="PH_domain"/>
</dbReference>
<feature type="compositionally biased region" description="Low complexity" evidence="3">
    <location>
        <begin position="587"/>
        <end position="607"/>
    </location>
</feature>
<feature type="compositionally biased region" description="Low complexity" evidence="3">
    <location>
        <begin position="618"/>
        <end position="632"/>
    </location>
</feature>
<keyword evidence="2" id="KW-0175">Coiled coil</keyword>
<dbReference type="InterPro" id="IPR011993">
    <property type="entry name" value="PH-like_dom_sf"/>
</dbReference>
<feature type="compositionally biased region" description="Low complexity" evidence="3">
    <location>
        <begin position="14"/>
        <end position="23"/>
    </location>
</feature>
<gene>
    <name evidence="5" type="ORF">LRAMOSA01254</name>
</gene>
<dbReference type="Pfam" id="PF20399">
    <property type="entry name" value="PH_20"/>
    <property type="match status" value="1"/>
</dbReference>
<dbReference type="Pfam" id="PF20400">
    <property type="entry name" value="BAR_4"/>
    <property type="match status" value="1"/>
</dbReference>
<feature type="compositionally biased region" description="Polar residues" evidence="3">
    <location>
        <begin position="548"/>
        <end position="560"/>
    </location>
</feature>
<dbReference type="SUPFAM" id="SSF50729">
    <property type="entry name" value="PH domain-like"/>
    <property type="match status" value="1"/>
</dbReference>
<dbReference type="OrthoDB" id="5598057at2759"/>
<evidence type="ECO:0000313" key="5">
    <source>
        <dbReference type="EMBL" id="CDS07305.1"/>
    </source>
</evidence>
<feature type="coiled-coil region" evidence="2">
    <location>
        <begin position="213"/>
        <end position="240"/>
    </location>
</feature>
<dbReference type="AlphaFoldDB" id="A0A077WIX6"/>
<reference evidence="5" key="1">
    <citation type="journal article" date="2014" name="Genome Announc.">
        <title>De novo whole-genome sequence and genome annotation of Lichtheimia ramosa.</title>
        <authorList>
            <person name="Linde J."/>
            <person name="Schwartze V."/>
            <person name="Binder U."/>
            <person name="Lass-Florl C."/>
            <person name="Voigt K."/>
            <person name="Horn F."/>
        </authorList>
    </citation>
    <scope>NUCLEOTIDE SEQUENCE</scope>
    <source>
        <strain evidence="5">JMRC FSU:6197</strain>
    </source>
</reference>
<organism evidence="5">
    <name type="scientific">Lichtheimia ramosa</name>
    <dbReference type="NCBI Taxonomy" id="688394"/>
    <lineage>
        <taxon>Eukaryota</taxon>
        <taxon>Fungi</taxon>
        <taxon>Fungi incertae sedis</taxon>
        <taxon>Mucoromycota</taxon>
        <taxon>Mucoromycotina</taxon>
        <taxon>Mucoromycetes</taxon>
        <taxon>Mucorales</taxon>
        <taxon>Lichtheimiaceae</taxon>
        <taxon>Lichtheimia</taxon>
    </lineage>
</organism>
<keyword evidence="1" id="KW-0597">Phosphoprotein</keyword>
<evidence type="ECO:0000256" key="3">
    <source>
        <dbReference type="SAM" id="MobiDB-lite"/>
    </source>
</evidence>
<dbReference type="PANTHER" id="PTHR31941:SF1">
    <property type="entry name" value="CYTOSKELETAL SIGNALING PROTEIN SLM1"/>
    <property type="match status" value="1"/>
</dbReference>
<dbReference type="InterPro" id="IPR046869">
    <property type="entry name" value="SLM1/RGC1-like_PH"/>
</dbReference>
<feature type="region of interest" description="Disordered" evidence="3">
    <location>
        <begin position="1"/>
        <end position="23"/>
    </location>
</feature>
<dbReference type="PANTHER" id="PTHR31941">
    <property type="entry name" value="CYTOSKELETAL SIGNALING PROTEIN SLM1"/>
    <property type="match status" value="1"/>
</dbReference>